<evidence type="ECO:0000259" key="1">
    <source>
        <dbReference type="Pfam" id="PF13360"/>
    </source>
</evidence>
<name>A0A0M9AET4_THEAQ</name>
<dbReference type="Gene3D" id="2.130.10.10">
    <property type="entry name" value="YVTN repeat-like/Quinoprotein amine dehydrogenase"/>
    <property type="match status" value="1"/>
</dbReference>
<comment type="caution">
    <text evidence="2">The sequence shown here is derived from an EMBL/GenBank/DDBJ whole genome shotgun (WGS) entry which is preliminary data.</text>
</comment>
<dbReference type="AlphaFoldDB" id="A0A0M9AET4"/>
<dbReference type="EMBL" id="LHCI01000106">
    <property type="protein sequence ID" value="KOX89395.1"/>
    <property type="molecule type" value="Genomic_DNA"/>
</dbReference>
<dbReference type="RefSeq" id="WP_053767241.1">
    <property type="nucleotide sequence ID" value="NZ_LHCI01000106.1"/>
</dbReference>
<dbReference type="Proteomes" id="UP000037685">
    <property type="component" value="Unassembled WGS sequence"/>
</dbReference>
<dbReference type="InterPro" id="IPR002372">
    <property type="entry name" value="PQQ_rpt_dom"/>
</dbReference>
<reference evidence="2 3" key="1">
    <citation type="submission" date="2015-07" db="EMBL/GenBank/DDBJ databases">
        <authorList>
            <person name="Noorani M."/>
        </authorList>
    </citation>
    <scope>NUCLEOTIDE SEQUENCE [LARGE SCALE GENOMIC DNA]</scope>
    <source>
        <strain evidence="3">ATCC 25104 / DSM 625 / JCM 10724 / NBRC 103206 / NCIMB 11243 / YT-1</strain>
    </source>
</reference>
<dbReference type="PATRIC" id="fig|271.14.peg.643"/>
<dbReference type="SUPFAM" id="SSF50969">
    <property type="entry name" value="YVTN repeat-like/Quinoprotein amine dehydrogenase"/>
    <property type="match status" value="1"/>
</dbReference>
<organism evidence="2 3">
    <name type="scientific">Thermus aquaticus</name>
    <dbReference type="NCBI Taxonomy" id="271"/>
    <lineage>
        <taxon>Bacteria</taxon>
        <taxon>Thermotogati</taxon>
        <taxon>Deinococcota</taxon>
        <taxon>Deinococci</taxon>
        <taxon>Thermales</taxon>
        <taxon>Thermaceae</taxon>
        <taxon>Thermus</taxon>
    </lineage>
</organism>
<proteinExistence type="predicted"/>
<feature type="domain" description="Pyrrolo-quinoline quinone repeat" evidence="1">
    <location>
        <begin position="302"/>
        <end position="382"/>
    </location>
</feature>
<evidence type="ECO:0000313" key="3">
    <source>
        <dbReference type="Proteomes" id="UP000037685"/>
    </source>
</evidence>
<dbReference type="Pfam" id="PF13360">
    <property type="entry name" value="PQQ_2"/>
    <property type="match status" value="1"/>
</dbReference>
<gene>
    <name evidence="2" type="ORF">BVI061214_00556</name>
</gene>
<dbReference type="InterPro" id="IPR015943">
    <property type="entry name" value="WD40/YVTN_repeat-like_dom_sf"/>
</dbReference>
<evidence type="ECO:0000313" key="2">
    <source>
        <dbReference type="EMBL" id="KOX89395.1"/>
    </source>
</evidence>
<sequence length="395" mass="42186">MWKKVVRQVLDIAVLQVLGVALLGLALAHGEEELFTRIAVADAKAPVVVVLNEDGKELGRFTVPSPATLYPVPGGQYVLTVHTEGNAVGFLWGGLRLEDHGDHSDVKEENPYVAATLRTGPKPAHAFVSREWVAVHHDGDGTVALFDLRRLGVEFTPRLIPTGGADHGSLAVLGEALLVGGMERGRLEAYTLGGQRVLAFPQACPGLHGQAVLGEWAAFGCADGVLLVRSQGRGLVAQKIPNPANAPQGARVGRLVAHPNQPFFVGNFGRGLAFIHPREGRMEPFPLPAPPWRSPYSIRFDLEGEALYVLTEDGKLHKIDPGAKRLVWSLEAVTPAKEGAPRVGMAVAHGVAYLTDPQKGEVVKVDLEEGKVKARFQVGGAPSGIALFQVEGVKH</sequence>
<protein>
    <recommendedName>
        <fullName evidence="1">Pyrrolo-quinoline quinone repeat domain-containing protein</fullName>
    </recommendedName>
</protein>
<dbReference type="InterPro" id="IPR011044">
    <property type="entry name" value="Quino_amine_DH_bsu"/>
</dbReference>
<accession>A0A0M9AET4</accession>